<dbReference type="SUPFAM" id="SSF52172">
    <property type="entry name" value="CheY-like"/>
    <property type="match status" value="1"/>
</dbReference>
<dbReference type="RefSeq" id="WP_090390361.1">
    <property type="nucleotide sequence ID" value="NZ_FMZO01000006.1"/>
</dbReference>
<gene>
    <name evidence="1" type="ORF">SAMN04487894_10628</name>
</gene>
<proteinExistence type="predicted"/>
<sequence length="255" mass="29951">MQATPSSLTYLIIEDSLKVCYGIKERMNDFTNWECSGFAHHVEDAKKMIEARRPLLIFLDWALKGGSAYEVLCHVTNLQQYDPYIIFNTGYQSENPEIPQEIINNYRIDKYLVKPLWENLRLNLPQYLQEAVSKAGSLTKKKATIWLTDIFKNRHHVLLEDMVCVQQDPENSYYKVLYFTNNTGIYVKISWQEISGLLQSHGIHYFITNSKEHIVIKNHIRSYKCPYVRLNCFSQKIEVVKNKLSAFEKWMAEPE</sequence>
<accession>A0A1G6S010</accession>
<keyword evidence="2" id="KW-1185">Reference proteome</keyword>
<evidence type="ECO:0000313" key="1">
    <source>
        <dbReference type="EMBL" id="SDD10158.1"/>
    </source>
</evidence>
<dbReference type="AlphaFoldDB" id="A0A1G6S010"/>
<dbReference type="InterPro" id="IPR011006">
    <property type="entry name" value="CheY-like_superfamily"/>
</dbReference>
<dbReference type="Proteomes" id="UP000198757">
    <property type="component" value="Unassembled WGS sequence"/>
</dbReference>
<dbReference type="STRING" id="1285928.SAMN04487894_10628"/>
<name>A0A1G6S010_NIADE</name>
<organism evidence="1 2">
    <name type="scientific">Niabella drilacis (strain DSM 25811 / CCM 8410 / CCUG 62505 / LMG 26954 / E90)</name>
    <dbReference type="NCBI Taxonomy" id="1285928"/>
    <lineage>
        <taxon>Bacteria</taxon>
        <taxon>Pseudomonadati</taxon>
        <taxon>Bacteroidota</taxon>
        <taxon>Chitinophagia</taxon>
        <taxon>Chitinophagales</taxon>
        <taxon>Chitinophagaceae</taxon>
        <taxon>Niabella</taxon>
    </lineage>
</organism>
<evidence type="ECO:0000313" key="2">
    <source>
        <dbReference type="Proteomes" id="UP000198757"/>
    </source>
</evidence>
<dbReference type="Gene3D" id="3.40.50.2300">
    <property type="match status" value="1"/>
</dbReference>
<protein>
    <submittedName>
        <fullName evidence="1">Two component transcriptional regulator, LytTR family</fullName>
    </submittedName>
</protein>
<reference evidence="2" key="1">
    <citation type="submission" date="2016-10" db="EMBL/GenBank/DDBJ databases">
        <authorList>
            <person name="Varghese N."/>
            <person name="Submissions S."/>
        </authorList>
    </citation>
    <scope>NUCLEOTIDE SEQUENCE [LARGE SCALE GENOMIC DNA]</scope>
    <source>
        <strain evidence="2">DSM 25811 / CCM 8410 / LMG 26954 / E90</strain>
    </source>
</reference>
<dbReference type="OrthoDB" id="1147693at2"/>
<dbReference type="EMBL" id="FMZO01000006">
    <property type="protein sequence ID" value="SDD10158.1"/>
    <property type="molecule type" value="Genomic_DNA"/>
</dbReference>